<name>Q17K24_AEDAE</name>
<evidence type="ECO:0000313" key="4">
    <source>
        <dbReference type="Proteomes" id="UP000682892"/>
    </source>
</evidence>
<dbReference type="EMBL" id="CH477228">
    <property type="protein sequence ID" value="EAT47068.1"/>
    <property type="molecule type" value="Genomic_DNA"/>
</dbReference>
<gene>
    <name evidence="3" type="ORF">AaeL_AAEL001834</name>
</gene>
<evidence type="ECO:0000256" key="1">
    <source>
        <dbReference type="SAM" id="MobiDB-lite"/>
    </source>
</evidence>
<feature type="transmembrane region" description="Helical" evidence="2">
    <location>
        <begin position="17"/>
        <end position="37"/>
    </location>
</feature>
<reference evidence="3" key="3">
    <citation type="submission" date="2012-09" db="EMBL/GenBank/DDBJ databases">
        <authorList>
            <consortium name="VectorBase"/>
        </authorList>
    </citation>
    <scope>NUCLEOTIDE SEQUENCE</scope>
    <source>
        <strain evidence="3">Liverpool</strain>
    </source>
</reference>
<keyword evidence="2" id="KW-1133">Transmembrane helix</keyword>
<feature type="region of interest" description="Disordered" evidence="1">
    <location>
        <begin position="40"/>
        <end position="76"/>
    </location>
</feature>
<organism evidence="3 4">
    <name type="scientific">Aedes aegypti</name>
    <name type="common">Yellowfever mosquito</name>
    <name type="synonym">Culex aegypti</name>
    <dbReference type="NCBI Taxonomy" id="7159"/>
    <lineage>
        <taxon>Eukaryota</taxon>
        <taxon>Metazoa</taxon>
        <taxon>Ecdysozoa</taxon>
        <taxon>Arthropoda</taxon>
        <taxon>Hexapoda</taxon>
        <taxon>Insecta</taxon>
        <taxon>Pterygota</taxon>
        <taxon>Neoptera</taxon>
        <taxon>Endopterygota</taxon>
        <taxon>Diptera</taxon>
        <taxon>Nematocera</taxon>
        <taxon>Culicoidea</taxon>
        <taxon>Culicidae</taxon>
        <taxon>Culicinae</taxon>
        <taxon>Aedini</taxon>
        <taxon>Aedes</taxon>
        <taxon>Stegomyia</taxon>
    </lineage>
</organism>
<keyword evidence="2" id="KW-0812">Transmembrane</keyword>
<protein>
    <submittedName>
        <fullName evidence="3">AAEL001834-PA</fullName>
    </submittedName>
</protein>
<sequence>MTDCAGRQGPPKVNYNVVVFVFVFVVSDWCCVEFPTADSSRVGYRRRQRQQPQQQQQHPLQPSARQSSAFFKESVT</sequence>
<reference evidence="3" key="2">
    <citation type="journal article" date="2007" name="Science">
        <title>Genome sequence of Aedes aegypti, a major arbovirus vector.</title>
        <authorList>
            <person name="Nene V."/>
            <person name="Wortman J.R."/>
            <person name="Lawson D."/>
            <person name="Haas B."/>
            <person name="Kodira C."/>
            <person name="Tu Z.J."/>
            <person name="Loftus B."/>
            <person name="Xi Z."/>
            <person name="Megy K."/>
            <person name="Grabherr M."/>
            <person name="Ren Q."/>
            <person name="Zdobnov E.M."/>
            <person name="Lobo N.F."/>
            <person name="Campbell K.S."/>
            <person name="Brown S.E."/>
            <person name="Bonaldo M.F."/>
            <person name="Zhu J."/>
            <person name="Sinkins S.P."/>
            <person name="Hogenkamp D.G."/>
            <person name="Amedeo P."/>
            <person name="Arensburger P."/>
            <person name="Atkinson P.W."/>
            <person name="Bidwell S."/>
            <person name="Biedler J."/>
            <person name="Birney E."/>
            <person name="Bruggner R.V."/>
            <person name="Costas J."/>
            <person name="Coy M.R."/>
            <person name="Crabtree J."/>
            <person name="Crawford M."/>
            <person name="Debruyn B."/>
            <person name="Decaprio D."/>
            <person name="Eiglmeier K."/>
            <person name="Eisenstadt E."/>
            <person name="El-Dorry H."/>
            <person name="Gelbart W.M."/>
            <person name="Gomes S.L."/>
            <person name="Hammond M."/>
            <person name="Hannick L.I."/>
            <person name="Hogan J.R."/>
            <person name="Holmes M.H."/>
            <person name="Jaffe D."/>
            <person name="Johnston J.S."/>
            <person name="Kennedy R.C."/>
            <person name="Koo H."/>
            <person name="Kravitz S."/>
            <person name="Kriventseva E.V."/>
            <person name="Kulp D."/>
            <person name="Labutti K."/>
            <person name="Lee E."/>
            <person name="Li S."/>
            <person name="Lovin D.D."/>
            <person name="Mao C."/>
            <person name="Mauceli E."/>
            <person name="Menck C.F."/>
            <person name="Miller J.R."/>
            <person name="Montgomery P."/>
            <person name="Mori A."/>
            <person name="Nascimento A.L."/>
            <person name="Naveira H.F."/>
            <person name="Nusbaum C."/>
            <person name="O'leary S."/>
            <person name="Orvis J."/>
            <person name="Pertea M."/>
            <person name="Quesneville H."/>
            <person name="Reidenbach K.R."/>
            <person name="Rogers Y.H."/>
            <person name="Roth C.W."/>
            <person name="Schneider J.R."/>
            <person name="Schatz M."/>
            <person name="Shumway M."/>
            <person name="Stanke M."/>
            <person name="Stinson E.O."/>
            <person name="Tubio J.M."/>
            <person name="Vanzee J.P."/>
            <person name="Verjovski-Almeida S."/>
            <person name="Werner D."/>
            <person name="White O."/>
            <person name="Wyder S."/>
            <person name="Zeng Q."/>
            <person name="Zhao Q."/>
            <person name="Zhao Y."/>
            <person name="Hill C.A."/>
            <person name="Raikhel A.S."/>
            <person name="Soares M.B."/>
            <person name="Knudson D.L."/>
            <person name="Lee N.H."/>
            <person name="Galagan J."/>
            <person name="Salzberg S.L."/>
            <person name="Paulsen I.T."/>
            <person name="Dimopoulos G."/>
            <person name="Collins F.H."/>
            <person name="Birren B."/>
            <person name="Fraser-Liggett C.M."/>
            <person name="Severson D.W."/>
        </authorList>
    </citation>
    <scope>NUCLEOTIDE SEQUENCE [LARGE SCALE GENOMIC DNA]</scope>
    <source>
        <strain evidence="3">Liverpool</strain>
    </source>
</reference>
<feature type="compositionally biased region" description="Low complexity" evidence="1">
    <location>
        <begin position="50"/>
        <end position="66"/>
    </location>
</feature>
<evidence type="ECO:0000313" key="3">
    <source>
        <dbReference type="EMBL" id="EAT47068.1"/>
    </source>
</evidence>
<dbReference type="AlphaFoldDB" id="Q17K24"/>
<dbReference type="PaxDb" id="7159-AAEL001834-PA"/>
<evidence type="ECO:0000256" key="2">
    <source>
        <dbReference type="SAM" id="Phobius"/>
    </source>
</evidence>
<dbReference type="Proteomes" id="UP000682892">
    <property type="component" value="Unassembled WGS sequence"/>
</dbReference>
<keyword evidence="2" id="KW-0472">Membrane</keyword>
<reference evidence="3" key="1">
    <citation type="submission" date="2005-10" db="EMBL/GenBank/DDBJ databases">
        <authorList>
            <person name="Loftus B.J."/>
            <person name="Nene V.M."/>
            <person name="Hannick L.I."/>
            <person name="Bidwell S."/>
            <person name="Haas B."/>
            <person name="Amedeo P."/>
            <person name="Orvis J."/>
            <person name="Wortman J.R."/>
            <person name="White O.R."/>
            <person name="Salzberg S."/>
            <person name="Shumway M."/>
            <person name="Koo H."/>
            <person name="Zhao Y."/>
            <person name="Holmes M."/>
            <person name="Miller J."/>
            <person name="Schatz M."/>
            <person name="Pop M."/>
            <person name="Pai G."/>
            <person name="Utterback T."/>
            <person name="Rogers Y.-H."/>
            <person name="Kravitz S."/>
            <person name="Fraser C.M."/>
        </authorList>
    </citation>
    <scope>NUCLEOTIDE SEQUENCE</scope>
    <source>
        <strain evidence="3">Liverpool</strain>
    </source>
</reference>
<dbReference type="HOGENOM" id="CLU_2656441_0_0_1"/>
<accession>Q17K24</accession>
<proteinExistence type="predicted"/>